<proteinExistence type="predicted"/>
<keyword evidence="2" id="KW-0808">Transferase</keyword>
<evidence type="ECO:0008006" key="6">
    <source>
        <dbReference type="Google" id="ProtNLM"/>
    </source>
</evidence>
<comment type="caution">
    <text evidence="4">The sequence shown here is derived from an EMBL/GenBank/DDBJ whole genome shotgun (WGS) entry which is preliminary data.</text>
</comment>
<dbReference type="Pfam" id="PF13641">
    <property type="entry name" value="Glyco_tranf_2_3"/>
    <property type="match status" value="1"/>
</dbReference>
<dbReference type="PANTHER" id="PTHR43630:SF1">
    <property type="entry name" value="POLY-BETA-1,6-N-ACETYL-D-GLUCOSAMINE SYNTHASE"/>
    <property type="match status" value="1"/>
</dbReference>
<gene>
    <name evidence="4" type="ORF">McpAg1_13040</name>
</gene>
<keyword evidence="5" id="KW-1185">Reference proteome</keyword>
<feature type="transmembrane region" description="Helical" evidence="3">
    <location>
        <begin position="324"/>
        <end position="341"/>
    </location>
</feature>
<dbReference type="RefSeq" id="WP_338094485.1">
    <property type="nucleotide sequence ID" value="NZ_JAWDKA010000006.1"/>
</dbReference>
<reference evidence="4" key="1">
    <citation type="submission" date="2023-06" db="EMBL/GenBank/DDBJ databases">
        <title>Genome sequence of Methancorpusculaceae sp. Ag1.</title>
        <authorList>
            <person name="Protasov E."/>
            <person name="Platt K."/>
            <person name="Poehlein A."/>
            <person name="Daniel R."/>
            <person name="Brune A."/>
        </authorList>
    </citation>
    <scope>NUCLEOTIDE SEQUENCE</scope>
    <source>
        <strain evidence="4">Ag1</strain>
    </source>
</reference>
<dbReference type="EMBL" id="JAWDKA010000006">
    <property type="protein sequence ID" value="MDV0442080.1"/>
    <property type="molecule type" value="Genomic_DNA"/>
</dbReference>
<sequence length="375" mass="41603">MIAVPSLILIICGLGIGCAAVYPYLSYLLKIRTLPSVSAPEIISYPSISVVINAYKEGNLVKTRIEDVFQSQYPKDRLTLYVVNDGADPATSAAAKESLLHSPIKSQLIEPKSRLGKIRCQNMMLSAVEDDIIVFTDADITTKPDALAKLVAYLQDPEVGAVCADLIPVGSTRSVTGSEGAYRSVYGKMCEYDSTIDSTYNFNGPLIAFKKSAVPQIEEATGADDANLALTCIANGYRAIYAADAVAYELQPVSFREQYHQKIRRADGLIHSTCHFQSSYSDKRKLFWKQIFPLRKWMLLYSPLLFVASAVLLCAGFFLWSVLYGLAVVLLVIIVLIFSVIKPDNLLSSFVLNQFYLLIGLLRRKNIQLWDRVEK</sequence>
<evidence type="ECO:0000313" key="5">
    <source>
        <dbReference type="Proteomes" id="UP001273136"/>
    </source>
</evidence>
<dbReference type="InterPro" id="IPR029044">
    <property type="entry name" value="Nucleotide-diphossugar_trans"/>
</dbReference>
<accession>A0AAE4MDH8</accession>
<keyword evidence="3" id="KW-0472">Membrane</keyword>
<protein>
    <recommendedName>
        <fullName evidence="6">Glycosyltransferase</fullName>
    </recommendedName>
</protein>
<name>A0AAE4MDH8_9EURY</name>
<feature type="transmembrane region" description="Helical" evidence="3">
    <location>
        <begin position="298"/>
        <end position="318"/>
    </location>
</feature>
<evidence type="ECO:0000256" key="3">
    <source>
        <dbReference type="SAM" id="Phobius"/>
    </source>
</evidence>
<evidence type="ECO:0000256" key="1">
    <source>
        <dbReference type="ARBA" id="ARBA00022676"/>
    </source>
</evidence>
<dbReference type="Gene3D" id="3.90.550.10">
    <property type="entry name" value="Spore Coat Polysaccharide Biosynthesis Protein SpsA, Chain A"/>
    <property type="match status" value="1"/>
</dbReference>
<evidence type="ECO:0000256" key="2">
    <source>
        <dbReference type="ARBA" id="ARBA00022679"/>
    </source>
</evidence>
<evidence type="ECO:0000313" key="4">
    <source>
        <dbReference type="EMBL" id="MDV0442080.1"/>
    </source>
</evidence>
<feature type="transmembrane region" description="Helical" evidence="3">
    <location>
        <begin position="6"/>
        <end position="25"/>
    </location>
</feature>
<dbReference type="GO" id="GO:0016757">
    <property type="term" value="F:glycosyltransferase activity"/>
    <property type="evidence" value="ECO:0007669"/>
    <property type="project" value="UniProtKB-KW"/>
</dbReference>
<keyword evidence="3" id="KW-1133">Transmembrane helix</keyword>
<dbReference type="AlphaFoldDB" id="A0AAE4MDH8"/>
<dbReference type="SUPFAM" id="SSF53448">
    <property type="entry name" value="Nucleotide-diphospho-sugar transferases"/>
    <property type="match status" value="1"/>
</dbReference>
<dbReference type="Proteomes" id="UP001273136">
    <property type="component" value="Unassembled WGS sequence"/>
</dbReference>
<dbReference type="PANTHER" id="PTHR43630">
    <property type="entry name" value="POLY-BETA-1,6-N-ACETYL-D-GLUCOSAMINE SYNTHASE"/>
    <property type="match status" value="1"/>
</dbReference>
<keyword evidence="3" id="KW-0812">Transmembrane</keyword>
<organism evidence="4 5">
    <name type="scientific">Methanorbis furvi</name>
    <dbReference type="NCBI Taxonomy" id="3028299"/>
    <lineage>
        <taxon>Archaea</taxon>
        <taxon>Methanobacteriati</taxon>
        <taxon>Methanobacteriota</taxon>
        <taxon>Stenosarchaea group</taxon>
        <taxon>Methanomicrobia</taxon>
        <taxon>Methanomicrobiales</taxon>
        <taxon>Methanocorpusculaceae</taxon>
        <taxon>Methanorbis</taxon>
    </lineage>
</organism>
<keyword evidence="1" id="KW-0328">Glycosyltransferase</keyword>